<feature type="region of interest" description="Disordered" evidence="7">
    <location>
        <begin position="1"/>
        <end position="26"/>
    </location>
</feature>
<dbReference type="InterPro" id="IPR011009">
    <property type="entry name" value="Kinase-like_dom_sf"/>
</dbReference>
<comment type="caution">
    <text evidence="8">The sequence shown here is derived from an EMBL/GenBank/DDBJ whole genome shotgun (WGS) entry which is preliminary data.</text>
</comment>
<proteinExistence type="inferred from homology"/>
<feature type="region of interest" description="Disordered" evidence="7">
    <location>
        <begin position="38"/>
        <end position="66"/>
    </location>
</feature>
<evidence type="ECO:0000256" key="3">
    <source>
        <dbReference type="ARBA" id="ARBA00022679"/>
    </source>
</evidence>
<dbReference type="GO" id="GO:0005524">
    <property type="term" value="F:ATP binding"/>
    <property type="evidence" value="ECO:0007669"/>
    <property type="project" value="UniProtKB-KW"/>
</dbReference>
<evidence type="ECO:0000313" key="8">
    <source>
        <dbReference type="EMBL" id="KAG0469602.1"/>
    </source>
</evidence>
<dbReference type="PANTHER" id="PTHR48016">
    <property type="entry name" value="MAP KINASE KINASE KINASE SSK2-RELATED-RELATED"/>
    <property type="match status" value="1"/>
</dbReference>
<dbReference type="OrthoDB" id="772477at2759"/>
<evidence type="ECO:0000256" key="6">
    <source>
        <dbReference type="ARBA" id="ARBA00022840"/>
    </source>
</evidence>
<dbReference type="Gene3D" id="3.30.200.20">
    <property type="entry name" value="Phosphorylase Kinase, domain 1"/>
    <property type="match status" value="1"/>
</dbReference>
<accession>A0A835QKY1</accession>
<dbReference type="GO" id="GO:0005737">
    <property type="term" value="C:cytoplasm"/>
    <property type="evidence" value="ECO:0007669"/>
    <property type="project" value="TreeGrafter"/>
</dbReference>
<name>A0A835QKY1_VANPL</name>
<dbReference type="GO" id="GO:0004709">
    <property type="term" value="F:MAP kinase kinase kinase activity"/>
    <property type="evidence" value="ECO:0007669"/>
    <property type="project" value="TreeGrafter"/>
</dbReference>
<evidence type="ECO:0000256" key="4">
    <source>
        <dbReference type="ARBA" id="ARBA00022741"/>
    </source>
</evidence>
<reference evidence="8 9" key="1">
    <citation type="journal article" date="2020" name="Nat. Food">
        <title>A phased Vanilla planifolia genome enables genetic improvement of flavour and production.</title>
        <authorList>
            <person name="Hasing T."/>
            <person name="Tang H."/>
            <person name="Brym M."/>
            <person name="Khazi F."/>
            <person name="Huang T."/>
            <person name="Chambers A.H."/>
        </authorList>
    </citation>
    <scope>NUCLEOTIDE SEQUENCE [LARGE SCALE GENOMIC DNA]</scope>
    <source>
        <tissue evidence="8">Leaf</tissue>
    </source>
</reference>
<keyword evidence="2" id="KW-0723">Serine/threonine-protein kinase</keyword>
<dbReference type="PANTHER" id="PTHR48016:SF29">
    <property type="entry name" value="MITOGEN-ACTIVATED PROTEIN KINASE KINASE KINASE 1-RELATED"/>
    <property type="match status" value="1"/>
</dbReference>
<dbReference type="AlphaFoldDB" id="A0A835QKY1"/>
<dbReference type="SUPFAM" id="SSF56112">
    <property type="entry name" value="Protein kinase-like (PK-like)"/>
    <property type="match status" value="1"/>
</dbReference>
<comment type="similarity">
    <text evidence="1">Belongs to the protein kinase superfamily. STE Ser/Thr protein kinase family. MAP kinase kinase kinase subfamily.</text>
</comment>
<evidence type="ECO:0000256" key="5">
    <source>
        <dbReference type="ARBA" id="ARBA00022777"/>
    </source>
</evidence>
<protein>
    <recommendedName>
        <fullName evidence="10">Protein kinase domain-containing protein</fullName>
    </recommendedName>
</protein>
<evidence type="ECO:0008006" key="10">
    <source>
        <dbReference type="Google" id="ProtNLM"/>
    </source>
</evidence>
<dbReference type="InterPro" id="IPR050538">
    <property type="entry name" value="MAP_kinase_kinase_kinase"/>
</dbReference>
<feature type="compositionally biased region" description="Low complexity" evidence="7">
    <location>
        <begin position="38"/>
        <end position="49"/>
    </location>
</feature>
<keyword evidence="3" id="KW-0808">Transferase</keyword>
<keyword evidence="5" id="KW-0418">Kinase</keyword>
<organism evidence="8 9">
    <name type="scientific">Vanilla planifolia</name>
    <name type="common">Vanilla</name>
    <dbReference type="NCBI Taxonomy" id="51239"/>
    <lineage>
        <taxon>Eukaryota</taxon>
        <taxon>Viridiplantae</taxon>
        <taxon>Streptophyta</taxon>
        <taxon>Embryophyta</taxon>
        <taxon>Tracheophyta</taxon>
        <taxon>Spermatophyta</taxon>
        <taxon>Magnoliopsida</taxon>
        <taxon>Liliopsida</taxon>
        <taxon>Asparagales</taxon>
        <taxon>Orchidaceae</taxon>
        <taxon>Vanilloideae</taxon>
        <taxon>Vanilleae</taxon>
        <taxon>Vanilla</taxon>
    </lineage>
</organism>
<keyword evidence="9" id="KW-1185">Reference proteome</keyword>
<sequence>MFLFGNKRRSRQLKKRRSHGGRGWKRRNAVKNIDYEASWASSSSDESPSMRTTRSWTSPGRGTRRTSFRIEGSIDGEVDRLCRRIGLSGPEAFSHRTLSAQDPAPASDRLEETGDCAAVPIEESRVRTAAVETVLCEEVLTREEKMLNIPRSSPGMMTLATEDLGVPGLLFSFHRNLYLRVAPISDAVRFFAPTEKNDAVDRRKSLDSDDEESDGIFIAIKEVSLLDRGSSAQQCIDQLEHEIALLSQFEHENIVRYYGTDKNSE</sequence>
<keyword evidence="4" id="KW-0547">Nucleotide-binding</keyword>
<dbReference type="EMBL" id="JADCNL010000008">
    <property type="protein sequence ID" value="KAG0469602.1"/>
    <property type="molecule type" value="Genomic_DNA"/>
</dbReference>
<evidence type="ECO:0000256" key="2">
    <source>
        <dbReference type="ARBA" id="ARBA00022527"/>
    </source>
</evidence>
<evidence type="ECO:0000313" key="9">
    <source>
        <dbReference type="Proteomes" id="UP000636800"/>
    </source>
</evidence>
<keyword evidence="6" id="KW-0067">ATP-binding</keyword>
<gene>
    <name evidence="8" type="ORF">HPP92_016302</name>
</gene>
<evidence type="ECO:0000256" key="1">
    <source>
        <dbReference type="ARBA" id="ARBA00006529"/>
    </source>
</evidence>
<evidence type="ECO:0000256" key="7">
    <source>
        <dbReference type="SAM" id="MobiDB-lite"/>
    </source>
</evidence>
<feature type="compositionally biased region" description="Polar residues" evidence="7">
    <location>
        <begin position="50"/>
        <end position="60"/>
    </location>
</feature>
<dbReference type="Proteomes" id="UP000636800">
    <property type="component" value="Unassembled WGS sequence"/>
</dbReference>